<dbReference type="RefSeq" id="WP_084752353.1">
    <property type="nucleotide sequence ID" value="NZ_CP020563.1"/>
</dbReference>
<feature type="chain" id="PRO_5044864208" description="Lipoprotein" evidence="2">
    <location>
        <begin position="33"/>
        <end position="187"/>
    </location>
</feature>
<evidence type="ECO:0000256" key="2">
    <source>
        <dbReference type="SAM" id="SignalP"/>
    </source>
</evidence>
<dbReference type="Proteomes" id="UP000192251">
    <property type="component" value="Chromosome"/>
</dbReference>
<keyword evidence="4" id="KW-1185">Reference proteome</keyword>
<reference evidence="3 4" key="1">
    <citation type="submission" date="2017-04" db="EMBL/GenBank/DDBJ databases">
        <title>The complete genome sequence of Streptomyces albolongus YIM 101047, the producer of novel bafilomycins and novel odoriferous sesquiterpenoids.</title>
        <authorList>
            <person name="Yin M."/>
            <person name="Jiang Y."/>
        </authorList>
    </citation>
    <scope>NUCLEOTIDE SEQUENCE [LARGE SCALE GENOMIC DNA]</scope>
    <source>
        <strain evidence="3 4">YIM 101047</strain>
    </source>
</reference>
<evidence type="ECO:0000256" key="1">
    <source>
        <dbReference type="SAM" id="MobiDB-lite"/>
    </source>
</evidence>
<gene>
    <name evidence="3" type="ORF">B7C62_33140</name>
</gene>
<sequence length="187" mass="19554">MTLRTRTGRCAAALLTAAVAGGVLTGCQIAGASSLFVSCEGTESRVAELESHAVLGSRPEGAVVPRGFEDLDSGCWEDSGEAHLYADRTYVFPGGRADVIEHYRTAAKQDGWKPSRTAPGSPKANRAESLCFTLGKGSSTVTLDVYFLTEEILKDEGHRPGPEFASGTGYRVSVGSTADGSTADCSD</sequence>
<feature type="signal peptide" evidence="2">
    <location>
        <begin position="1"/>
        <end position="32"/>
    </location>
</feature>
<evidence type="ECO:0000313" key="3">
    <source>
        <dbReference type="EMBL" id="ARF76590.1"/>
    </source>
</evidence>
<dbReference type="PROSITE" id="PS51257">
    <property type="entry name" value="PROKAR_LIPOPROTEIN"/>
    <property type="match status" value="1"/>
</dbReference>
<keyword evidence="2" id="KW-0732">Signal</keyword>
<feature type="compositionally biased region" description="Polar residues" evidence="1">
    <location>
        <begin position="174"/>
        <end position="187"/>
    </location>
</feature>
<protein>
    <recommendedName>
        <fullName evidence="5">Lipoprotein</fullName>
    </recommendedName>
</protein>
<proteinExistence type="predicted"/>
<dbReference type="KEGG" id="kab:B7C62_33140"/>
<evidence type="ECO:0008006" key="5">
    <source>
        <dbReference type="Google" id="ProtNLM"/>
    </source>
</evidence>
<organism evidence="3 4">
    <name type="scientific">Kitasatospora albolonga</name>
    <dbReference type="NCBI Taxonomy" id="68173"/>
    <lineage>
        <taxon>Bacteria</taxon>
        <taxon>Bacillati</taxon>
        <taxon>Actinomycetota</taxon>
        <taxon>Actinomycetes</taxon>
        <taxon>Kitasatosporales</taxon>
        <taxon>Streptomycetaceae</taxon>
        <taxon>Kitasatospora</taxon>
    </lineage>
</organism>
<accession>A0ABC8C432</accession>
<evidence type="ECO:0000313" key="4">
    <source>
        <dbReference type="Proteomes" id="UP000192251"/>
    </source>
</evidence>
<name>A0ABC8C432_9ACTN</name>
<feature type="region of interest" description="Disordered" evidence="1">
    <location>
        <begin position="157"/>
        <end position="187"/>
    </location>
</feature>
<dbReference type="AlphaFoldDB" id="A0ABC8C432"/>
<dbReference type="EMBL" id="CP020563">
    <property type="protein sequence ID" value="ARF76590.1"/>
    <property type="molecule type" value="Genomic_DNA"/>
</dbReference>